<feature type="transmembrane region" description="Helical" evidence="1">
    <location>
        <begin position="283"/>
        <end position="309"/>
    </location>
</feature>
<organism evidence="4 5">
    <name type="scientific">Aureispira anguillae</name>
    <dbReference type="NCBI Taxonomy" id="2864201"/>
    <lineage>
        <taxon>Bacteria</taxon>
        <taxon>Pseudomonadati</taxon>
        <taxon>Bacteroidota</taxon>
        <taxon>Saprospiria</taxon>
        <taxon>Saprospirales</taxon>
        <taxon>Saprospiraceae</taxon>
        <taxon>Aureispira</taxon>
    </lineage>
</organism>
<keyword evidence="1" id="KW-0812">Transmembrane</keyword>
<keyword evidence="1" id="KW-0472">Membrane</keyword>
<dbReference type="InterPro" id="IPR012429">
    <property type="entry name" value="HGSNAT_cat"/>
</dbReference>
<feature type="transmembrane region" description="Helical" evidence="1">
    <location>
        <begin position="129"/>
        <end position="146"/>
    </location>
</feature>
<sequence length="357" mass="40338">MKKRIIGIDIARALAIIGMIVVNFKLVLGSQGSPNLQRWVGVLDGKAAATFVVLAGLGIGLMSKKAIEEGTLSKIRFLQKKLIKRSIFLWLFGLLFYTIWTPDILHFYAIYILISIALISASTLLIGSLIVVLILSYPFLLMAVSYEQGWDFTQLEYLDFWTGQGFFRNLLVNGFHPVFPWVAFMLFGMWLGRQNLTQKSFLIKTLISASFIFVGTQLLSHFTINLLNNHTTLSLKDIQALCGTAPMPPLPYYMISGISIAVIIICLCILATHWTKETTILRLLVHTGQLALSFYVLHVLVLFFILAIIPKQWGTYSLIFSLVAAFICVLCCFLFATVWRKRFQLGPLEWVLRKLTD</sequence>
<name>A0A915YG49_9BACT</name>
<feature type="transmembrane region" description="Helical" evidence="1">
    <location>
        <begin position="7"/>
        <end position="27"/>
    </location>
</feature>
<dbReference type="InterPro" id="IPR052529">
    <property type="entry name" value="Bact_Transport_Assoc"/>
</dbReference>
<evidence type="ECO:0000256" key="1">
    <source>
        <dbReference type="SAM" id="Phobius"/>
    </source>
</evidence>
<protein>
    <submittedName>
        <fullName evidence="4">DUF418 domain-containing protein</fullName>
    </submittedName>
</protein>
<dbReference type="Proteomes" id="UP001060919">
    <property type="component" value="Chromosome"/>
</dbReference>
<dbReference type="RefSeq" id="WP_264787889.1">
    <property type="nucleotide sequence ID" value="NZ_AP026867.1"/>
</dbReference>
<feature type="transmembrane region" description="Helical" evidence="1">
    <location>
        <begin position="106"/>
        <end position="124"/>
    </location>
</feature>
<proteinExistence type="predicted"/>
<feature type="transmembrane region" description="Helical" evidence="1">
    <location>
        <begin position="166"/>
        <end position="189"/>
    </location>
</feature>
<keyword evidence="5" id="KW-1185">Reference proteome</keyword>
<reference evidence="4" key="1">
    <citation type="submission" date="2022-09" db="EMBL/GenBank/DDBJ databases">
        <title>Aureispira anguillicida sp. nov., isolated from Leptocephalus of Japanese eel Anguilla japonica.</title>
        <authorList>
            <person name="Yuasa K."/>
            <person name="Mekata T."/>
            <person name="Ikunari K."/>
        </authorList>
    </citation>
    <scope>NUCLEOTIDE SEQUENCE</scope>
    <source>
        <strain evidence="4">EL160426</strain>
    </source>
</reference>
<dbReference type="EMBL" id="AP026867">
    <property type="protein sequence ID" value="BDS12523.1"/>
    <property type="molecule type" value="Genomic_DNA"/>
</dbReference>
<evidence type="ECO:0000259" key="3">
    <source>
        <dbReference type="Pfam" id="PF07786"/>
    </source>
</evidence>
<dbReference type="Pfam" id="PF04235">
    <property type="entry name" value="DUF418"/>
    <property type="match status" value="1"/>
</dbReference>
<feature type="transmembrane region" description="Helical" evidence="1">
    <location>
        <begin position="315"/>
        <end position="339"/>
    </location>
</feature>
<feature type="transmembrane region" description="Helical" evidence="1">
    <location>
        <begin position="201"/>
        <end position="224"/>
    </location>
</feature>
<dbReference type="InterPro" id="IPR007349">
    <property type="entry name" value="DUF418"/>
</dbReference>
<feature type="domain" description="DUF418" evidence="2">
    <location>
        <begin position="252"/>
        <end position="356"/>
    </location>
</feature>
<accession>A0A915YG49</accession>
<dbReference type="PANTHER" id="PTHR30590">
    <property type="entry name" value="INNER MEMBRANE PROTEIN"/>
    <property type="match status" value="1"/>
</dbReference>
<keyword evidence="1" id="KW-1133">Transmembrane helix</keyword>
<feature type="transmembrane region" description="Helical" evidence="1">
    <location>
        <begin position="82"/>
        <end position="100"/>
    </location>
</feature>
<evidence type="ECO:0000313" key="5">
    <source>
        <dbReference type="Proteomes" id="UP001060919"/>
    </source>
</evidence>
<feature type="transmembrane region" description="Helical" evidence="1">
    <location>
        <begin position="250"/>
        <end position="271"/>
    </location>
</feature>
<evidence type="ECO:0000259" key="2">
    <source>
        <dbReference type="Pfam" id="PF04235"/>
    </source>
</evidence>
<dbReference type="PANTHER" id="PTHR30590:SF3">
    <property type="entry name" value="HYPOTHETICAL MEMBRANE SPANNING PROTEIN"/>
    <property type="match status" value="1"/>
</dbReference>
<feature type="transmembrane region" description="Helical" evidence="1">
    <location>
        <begin position="39"/>
        <end position="61"/>
    </location>
</feature>
<feature type="domain" description="Heparan-alpha-glucosaminide N-acetyltransferase catalytic" evidence="3">
    <location>
        <begin position="4"/>
        <end position="201"/>
    </location>
</feature>
<dbReference type="AlphaFoldDB" id="A0A915YG49"/>
<evidence type="ECO:0000313" key="4">
    <source>
        <dbReference type="EMBL" id="BDS12523.1"/>
    </source>
</evidence>
<dbReference type="KEGG" id="aup:AsAng_0032460"/>
<dbReference type="Pfam" id="PF07786">
    <property type="entry name" value="HGSNAT_cat"/>
    <property type="match status" value="1"/>
</dbReference>
<gene>
    <name evidence="4" type="ORF">AsAng_0032460</name>
</gene>